<evidence type="ECO:0000256" key="1">
    <source>
        <dbReference type="SAM" id="MobiDB-lite"/>
    </source>
</evidence>
<dbReference type="InterPro" id="IPR048494">
    <property type="entry name" value="Dit-like_N"/>
</dbReference>
<keyword evidence="4" id="KW-1185">Reference proteome</keyword>
<sequence>MLDELTSTLALATAGRATISARSIGDIVLDVVTDEDHQSELRITENPIESGAASTRKNRTSLRDPFPRG</sequence>
<accession>A0A158DUC5</accession>
<comment type="caution">
    <text evidence="3">The sequence shown here is derived from an EMBL/GenBank/DDBJ whole genome shotgun (WGS) entry which is preliminary data.</text>
</comment>
<dbReference type="AlphaFoldDB" id="A0A158DUC5"/>
<dbReference type="RefSeq" id="WP_061128727.1">
    <property type="nucleotide sequence ID" value="NZ_FCOF02000121.1"/>
</dbReference>
<reference evidence="3" key="1">
    <citation type="submission" date="2016-01" db="EMBL/GenBank/DDBJ databases">
        <authorList>
            <person name="Peeters C."/>
        </authorList>
    </citation>
    <scope>NUCLEOTIDE SEQUENCE [LARGE SCALE GENOMIC DNA]</scope>
    <source>
        <strain evidence="3">LMG 29318</strain>
    </source>
</reference>
<organism evidence="3 4">
    <name type="scientific">Caballeronia catudaia</name>
    <dbReference type="NCBI Taxonomy" id="1777136"/>
    <lineage>
        <taxon>Bacteria</taxon>
        <taxon>Pseudomonadati</taxon>
        <taxon>Pseudomonadota</taxon>
        <taxon>Betaproteobacteria</taxon>
        <taxon>Burkholderiales</taxon>
        <taxon>Burkholderiaceae</taxon>
        <taxon>Caballeronia</taxon>
    </lineage>
</organism>
<dbReference type="Proteomes" id="UP000054870">
    <property type="component" value="Unassembled WGS sequence"/>
</dbReference>
<dbReference type="OrthoDB" id="9814225at2"/>
<evidence type="ECO:0000313" key="3">
    <source>
        <dbReference type="EMBL" id="SAK98178.1"/>
    </source>
</evidence>
<dbReference type="Pfam" id="PF21821">
    <property type="entry name" value="Dit_like"/>
    <property type="match status" value="1"/>
</dbReference>
<protein>
    <recommendedName>
        <fullName evidence="2">Dit-like phage tail protein N-terminal domain-containing protein</fullName>
    </recommendedName>
</protein>
<evidence type="ECO:0000259" key="2">
    <source>
        <dbReference type="Pfam" id="PF21821"/>
    </source>
</evidence>
<gene>
    <name evidence="3" type="ORF">AWB75_07178</name>
</gene>
<dbReference type="EMBL" id="FCOF02000121">
    <property type="protein sequence ID" value="SAK98178.1"/>
    <property type="molecule type" value="Genomic_DNA"/>
</dbReference>
<name>A0A158DUC5_9BURK</name>
<feature type="region of interest" description="Disordered" evidence="1">
    <location>
        <begin position="36"/>
        <end position="69"/>
    </location>
</feature>
<evidence type="ECO:0000313" key="4">
    <source>
        <dbReference type="Proteomes" id="UP000054870"/>
    </source>
</evidence>
<proteinExistence type="predicted"/>
<feature type="domain" description="Dit-like phage tail protein N-terminal" evidence="2">
    <location>
        <begin position="29"/>
        <end position="53"/>
    </location>
</feature>